<organism evidence="2 3">
    <name type="scientific">Atta colombica</name>
    <dbReference type="NCBI Taxonomy" id="520822"/>
    <lineage>
        <taxon>Eukaryota</taxon>
        <taxon>Metazoa</taxon>
        <taxon>Ecdysozoa</taxon>
        <taxon>Arthropoda</taxon>
        <taxon>Hexapoda</taxon>
        <taxon>Insecta</taxon>
        <taxon>Pterygota</taxon>
        <taxon>Neoptera</taxon>
        <taxon>Endopterygota</taxon>
        <taxon>Hymenoptera</taxon>
        <taxon>Apocrita</taxon>
        <taxon>Aculeata</taxon>
        <taxon>Formicoidea</taxon>
        <taxon>Formicidae</taxon>
        <taxon>Myrmicinae</taxon>
        <taxon>Atta</taxon>
    </lineage>
</organism>
<evidence type="ECO:0000313" key="3">
    <source>
        <dbReference type="Proteomes" id="UP000078540"/>
    </source>
</evidence>
<dbReference type="EMBL" id="KQ976523">
    <property type="protein sequence ID" value="KYM82020.1"/>
    <property type="molecule type" value="Genomic_DNA"/>
</dbReference>
<dbReference type="Proteomes" id="UP000078540">
    <property type="component" value="Unassembled WGS sequence"/>
</dbReference>
<feature type="region of interest" description="Disordered" evidence="1">
    <location>
        <begin position="106"/>
        <end position="128"/>
    </location>
</feature>
<feature type="region of interest" description="Disordered" evidence="1">
    <location>
        <begin position="1"/>
        <end position="23"/>
    </location>
</feature>
<name>A0A151I2Y4_9HYME</name>
<accession>A0A151I2Y4</accession>
<gene>
    <name evidence="2" type="ORF">ALC53_07504</name>
</gene>
<proteinExistence type="predicted"/>
<evidence type="ECO:0000313" key="2">
    <source>
        <dbReference type="EMBL" id="KYM82020.1"/>
    </source>
</evidence>
<protein>
    <submittedName>
        <fullName evidence="2">Uncharacterized protein</fullName>
    </submittedName>
</protein>
<reference evidence="2 3" key="1">
    <citation type="submission" date="2015-09" db="EMBL/GenBank/DDBJ databases">
        <title>Atta colombica WGS genome.</title>
        <authorList>
            <person name="Nygaard S."/>
            <person name="Hu H."/>
            <person name="Boomsma J."/>
            <person name="Zhang G."/>
        </authorList>
    </citation>
    <scope>NUCLEOTIDE SEQUENCE [LARGE SCALE GENOMIC DNA]</scope>
    <source>
        <strain evidence="2">Treedump-2</strain>
        <tissue evidence="2">Whole body</tissue>
    </source>
</reference>
<sequence>MLQEKSTCPYESRPLPKRRDKKTANTTVIAMYKLCRKASSFDELRQKETERKQFIVCPSQNSQTCCDDVFLEHFSRMFKSKISQDRRRNGSRSIYGTPDNVCTTTLSSNADDGSTVRHPSDSFETPNSTINCPRRKVFGIEKVSAKLLPPLDADGHSDFRWTYRENTDRRSAKRAFHSAVNKNALNPK</sequence>
<keyword evidence="3" id="KW-1185">Reference proteome</keyword>
<evidence type="ECO:0000256" key="1">
    <source>
        <dbReference type="SAM" id="MobiDB-lite"/>
    </source>
</evidence>
<dbReference type="AlphaFoldDB" id="A0A151I2Y4"/>